<comment type="catalytic activity">
    <reaction evidence="7">
        <text>1D-myo-inositol 1,3,4,5,6-pentakisphosphate + ATP = 1D-myo-inositol hexakisphosphate + ADP + H(+)</text>
        <dbReference type="Rhea" id="RHEA:20313"/>
        <dbReference type="ChEBI" id="CHEBI:15378"/>
        <dbReference type="ChEBI" id="CHEBI:30616"/>
        <dbReference type="ChEBI" id="CHEBI:57733"/>
        <dbReference type="ChEBI" id="CHEBI:58130"/>
        <dbReference type="ChEBI" id="CHEBI:456216"/>
        <dbReference type="EC" id="2.7.1.158"/>
    </reaction>
</comment>
<feature type="non-terminal residue" evidence="8">
    <location>
        <position position="381"/>
    </location>
</feature>
<comment type="domain">
    <text evidence="7">The EXKPK motif is conserved in inositol-pentakisphosphate 2-kinases of both family 1 and 2.</text>
</comment>
<evidence type="ECO:0000256" key="2">
    <source>
        <dbReference type="ARBA" id="ARBA00012023"/>
    </source>
</evidence>
<organism evidence="8">
    <name type="scientific">Tabanus bromius</name>
    <name type="common">Band-eyed brown horse fly</name>
    <dbReference type="NCBI Taxonomy" id="304241"/>
    <lineage>
        <taxon>Eukaryota</taxon>
        <taxon>Metazoa</taxon>
        <taxon>Ecdysozoa</taxon>
        <taxon>Arthropoda</taxon>
        <taxon>Hexapoda</taxon>
        <taxon>Insecta</taxon>
        <taxon>Pterygota</taxon>
        <taxon>Neoptera</taxon>
        <taxon>Endopterygota</taxon>
        <taxon>Diptera</taxon>
        <taxon>Brachycera</taxon>
        <taxon>Tabanomorpha</taxon>
        <taxon>Tabanoidea</taxon>
        <taxon>Tabanidae</taxon>
        <taxon>Tabanus</taxon>
    </lineage>
</organism>
<reference evidence="8" key="1">
    <citation type="journal article" date="2015" name="Insect Biochem. Mol. Biol.">
        <title>An insight into the sialome of the horse fly, Tabanus bromius.</title>
        <authorList>
            <person name="Ribeiro J.M."/>
            <person name="Kazimirova M."/>
            <person name="Takac P."/>
            <person name="Andersen J.F."/>
            <person name="Francischetti I.M."/>
        </authorList>
    </citation>
    <scope>NUCLEOTIDE SEQUENCE</scope>
</reference>
<dbReference type="Gene3D" id="3.30.200.110">
    <property type="entry name" value="Inositol-pentakisphosphate 2-kinase, N-lobe"/>
    <property type="match status" value="1"/>
</dbReference>
<dbReference type="Pfam" id="PF06090">
    <property type="entry name" value="Ins_P5_2-kin"/>
    <property type="match status" value="1"/>
</dbReference>
<dbReference type="GO" id="GO:0005524">
    <property type="term" value="F:ATP binding"/>
    <property type="evidence" value="ECO:0007669"/>
    <property type="project" value="UniProtKB-KW"/>
</dbReference>
<dbReference type="PANTHER" id="PTHR14456:SF2">
    <property type="entry name" value="INOSITOL-PENTAKISPHOSPHATE 2-KINASE"/>
    <property type="match status" value="1"/>
</dbReference>
<comment type="similarity">
    <text evidence="1">Belongs to the IPK1 type 2 family.</text>
</comment>
<evidence type="ECO:0000256" key="5">
    <source>
        <dbReference type="ARBA" id="ARBA00022777"/>
    </source>
</evidence>
<proteinExistence type="evidence at transcript level"/>
<evidence type="ECO:0000256" key="7">
    <source>
        <dbReference type="RuleBase" id="RU364126"/>
    </source>
</evidence>
<evidence type="ECO:0000256" key="6">
    <source>
        <dbReference type="ARBA" id="ARBA00022840"/>
    </source>
</evidence>
<dbReference type="InterPro" id="IPR009286">
    <property type="entry name" value="Ins_P5_2-kin"/>
</dbReference>
<dbReference type="EMBL" id="GDAI01002858">
    <property type="protein sequence ID" value="JAI14745.1"/>
    <property type="molecule type" value="mRNA"/>
</dbReference>
<protein>
    <recommendedName>
        <fullName evidence="2 7">Inositol-pentakisphosphate 2-kinase</fullName>
        <ecNumber evidence="2 7">2.7.1.158</ecNumber>
    </recommendedName>
</protein>
<keyword evidence="4 7" id="KW-0547">Nucleotide-binding</keyword>
<feature type="non-terminal residue" evidence="8">
    <location>
        <position position="1"/>
    </location>
</feature>
<dbReference type="GO" id="GO:0035299">
    <property type="term" value="F:inositol-1,3,4,5,6-pentakisphosphate 2-kinase activity"/>
    <property type="evidence" value="ECO:0007669"/>
    <property type="project" value="UniProtKB-EC"/>
</dbReference>
<evidence type="ECO:0000256" key="4">
    <source>
        <dbReference type="ARBA" id="ARBA00022741"/>
    </source>
</evidence>
<evidence type="ECO:0000313" key="8">
    <source>
        <dbReference type="EMBL" id="JAI14745.1"/>
    </source>
</evidence>
<keyword evidence="5 7" id="KW-0418">Kinase</keyword>
<keyword evidence="3 7" id="KW-0808">Transferase</keyword>
<dbReference type="AlphaFoldDB" id="A0A0K8TLE9"/>
<name>A0A0K8TLE9_TABBR</name>
<dbReference type="InterPro" id="IPR043001">
    <property type="entry name" value="IP5_2-K_N_lobe"/>
</dbReference>
<keyword evidence="6 7" id="KW-0067">ATP-binding</keyword>
<dbReference type="EC" id="2.7.1.158" evidence="2 7"/>
<dbReference type="GO" id="GO:0005634">
    <property type="term" value="C:nucleus"/>
    <property type="evidence" value="ECO:0007669"/>
    <property type="project" value="TreeGrafter"/>
</dbReference>
<sequence length="381" mass="43727">LIYRAEGNANLVLVLPKHKKVLRLPKTSLDSSKRESVVSPQLHVEYIAFIRKILNDNSCYVPEIVPISDSERDRINEFVQPHRPAERLEKAFKVNFGLLFPDATYLPHDITGTNGKSDGADTYCVEIKPKQGWTPSEFSSNMNNKLQDICRNCCMQYLKLKKGKIKRRSKYCPMDLFSGNKHDMCKSLYALFESPQNNLRIFKNGVLVYGSKQQLMTISDIVDDVTEGNFAAFEDVILTCLLTDFSNPDKKVFNGTSKNGYHTNLLNCCNESNLPRNCILWKVKEMQNLAKENFKIVLKDEQEPSEEKTYSYLESLVKKRHLSYDISNLTPKEKYMLGATFMDCSIMISFKKINSNDNLCFADTKNIIQIGHQYYITKVTV</sequence>
<evidence type="ECO:0000256" key="3">
    <source>
        <dbReference type="ARBA" id="ARBA00022679"/>
    </source>
</evidence>
<dbReference type="PANTHER" id="PTHR14456">
    <property type="entry name" value="INOSITOL POLYPHOSPHATE KINASE 1"/>
    <property type="match status" value="1"/>
</dbReference>
<comment type="function">
    <text evidence="7">Phosphorylates Ins(1,3,4,5,6)P5 at position 2 to form Ins(1,2,3,4,5,6)P6 (InsP6 or phytate).</text>
</comment>
<evidence type="ECO:0000256" key="1">
    <source>
        <dbReference type="ARBA" id="ARBA00007229"/>
    </source>
</evidence>
<dbReference type="GO" id="GO:0032958">
    <property type="term" value="P:inositol phosphate biosynthetic process"/>
    <property type="evidence" value="ECO:0007669"/>
    <property type="project" value="TreeGrafter"/>
</dbReference>
<accession>A0A0K8TLE9</accession>